<organism evidence="5 6">
    <name type="scientific">Mycobacterium timonense</name>
    <dbReference type="NCBI Taxonomy" id="701043"/>
    <lineage>
        <taxon>Bacteria</taxon>
        <taxon>Bacillati</taxon>
        <taxon>Actinomycetota</taxon>
        <taxon>Actinomycetes</taxon>
        <taxon>Mycobacteriales</taxon>
        <taxon>Mycobacteriaceae</taxon>
        <taxon>Mycobacterium</taxon>
        <taxon>Mycobacterium avium complex (MAC)</taxon>
    </lineage>
</organism>
<dbReference type="Gene3D" id="1.10.10.60">
    <property type="entry name" value="Homeodomain-like"/>
    <property type="match status" value="1"/>
</dbReference>
<evidence type="ECO:0000313" key="6">
    <source>
        <dbReference type="Proteomes" id="UP000465301"/>
    </source>
</evidence>
<keyword evidence="1" id="KW-0805">Transcription regulation</keyword>
<dbReference type="PANTHER" id="PTHR46796:SF15">
    <property type="entry name" value="BLL1074 PROTEIN"/>
    <property type="match status" value="1"/>
</dbReference>
<keyword evidence="6" id="KW-1185">Reference proteome</keyword>
<evidence type="ECO:0000313" key="5">
    <source>
        <dbReference type="EMBL" id="GFG95480.1"/>
    </source>
</evidence>
<dbReference type="InterPro" id="IPR018060">
    <property type="entry name" value="HTH_AraC"/>
</dbReference>
<comment type="caution">
    <text evidence="5">The sequence shown here is derived from an EMBL/GenBank/DDBJ whole genome shotgun (WGS) entry which is preliminary data.</text>
</comment>
<evidence type="ECO:0000256" key="1">
    <source>
        <dbReference type="ARBA" id="ARBA00023015"/>
    </source>
</evidence>
<dbReference type="GO" id="GO:0003700">
    <property type="term" value="F:DNA-binding transcription factor activity"/>
    <property type="evidence" value="ECO:0007669"/>
    <property type="project" value="InterPro"/>
</dbReference>
<sequence length="301" mass="32685">MVDRGSEYAVAAPHSAPGVTSMVGYRTLDVPETVHRGMPSSRLTFIVSLDEGVEAGDTAGALAVARPNPLLLSGLHVQASHVRQRRGQAGVQLAVHPLASRALFGVPSAELPVAEYDATAVLDRGGLELRDRVTEAHGWPDVFALVADYLIEARRRRESASVRPEVAYAWHLLERSRGRMPVAALADTVGVTTRHLTTLFGQEVGRSPKTVAMLMRFEHATARIAASARRHGRVDLAGVAAAAGYSDQAHLTREFVRFAGVPPRRWLADEFRNIQDGGHSFGAQWDHDRFESDRLVDIAGP</sequence>
<dbReference type="SMART" id="SM00342">
    <property type="entry name" value="HTH_ARAC"/>
    <property type="match status" value="1"/>
</dbReference>
<dbReference type="SUPFAM" id="SSF46689">
    <property type="entry name" value="Homeodomain-like"/>
    <property type="match status" value="1"/>
</dbReference>
<name>A0A7I9Z3E1_9MYCO</name>
<accession>A0A7I9Z3E1</accession>
<dbReference type="Pfam" id="PF12833">
    <property type="entry name" value="HTH_18"/>
    <property type="match status" value="1"/>
</dbReference>
<protein>
    <submittedName>
        <fullName evidence="5">Putative transcriptional regulator, AraC</fullName>
    </submittedName>
</protein>
<evidence type="ECO:0000256" key="2">
    <source>
        <dbReference type="ARBA" id="ARBA00023125"/>
    </source>
</evidence>
<keyword evidence="2" id="KW-0238">DNA-binding</keyword>
<proteinExistence type="predicted"/>
<dbReference type="AlphaFoldDB" id="A0A7I9Z3E1"/>
<dbReference type="PANTHER" id="PTHR46796">
    <property type="entry name" value="HTH-TYPE TRANSCRIPTIONAL ACTIVATOR RHAS-RELATED"/>
    <property type="match status" value="1"/>
</dbReference>
<dbReference type="InterPro" id="IPR050204">
    <property type="entry name" value="AraC_XylS_family_regulators"/>
</dbReference>
<reference evidence="5 6" key="1">
    <citation type="journal article" date="2019" name="Emerg. Microbes Infect.">
        <title>Comprehensive subspecies identification of 175 nontuberculous mycobacteria species based on 7547 genomic profiles.</title>
        <authorList>
            <person name="Matsumoto Y."/>
            <person name="Kinjo T."/>
            <person name="Motooka D."/>
            <person name="Nabeya D."/>
            <person name="Jung N."/>
            <person name="Uechi K."/>
            <person name="Horii T."/>
            <person name="Iida T."/>
            <person name="Fujita J."/>
            <person name="Nakamura S."/>
        </authorList>
    </citation>
    <scope>NUCLEOTIDE SEQUENCE [LARGE SCALE GENOMIC DNA]</scope>
    <source>
        <strain evidence="5 6">JCM 30726</strain>
    </source>
</reference>
<keyword evidence="3" id="KW-0804">Transcription</keyword>
<dbReference type="GO" id="GO:0043565">
    <property type="term" value="F:sequence-specific DNA binding"/>
    <property type="evidence" value="ECO:0007669"/>
    <property type="project" value="InterPro"/>
</dbReference>
<evidence type="ECO:0000259" key="4">
    <source>
        <dbReference type="PROSITE" id="PS01124"/>
    </source>
</evidence>
<gene>
    <name evidence="5" type="ORF">MTIM_13590</name>
</gene>
<evidence type="ECO:0000256" key="3">
    <source>
        <dbReference type="ARBA" id="ARBA00023163"/>
    </source>
</evidence>
<dbReference type="InterPro" id="IPR009057">
    <property type="entry name" value="Homeodomain-like_sf"/>
</dbReference>
<feature type="domain" description="HTH araC/xylS-type" evidence="4">
    <location>
        <begin position="163"/>
        <end position="269"/>
    </location>
</feature>
<dbReference type="Proteomes" id="UP000465301">
    <property type="component" value="Unassembled WGS sequence"/>
</dbReference>
<dbReference type="EMBL" id="BLLA01000001">
    <property type="protein sequence ID" value="GFG95480.1"/>
    <property type="molecule type" value="Genomic_DNA"/>
</dbReference>
<dbReference type="PROSITE" id="PS01124">
    <property type="entry name" value="HTH_ARAC_FAMILY_2"/>
    <property type="match status" value="1"/>
</dbReference>